<sequence length="127" mass="13749">MKIEFRDGLLYTSIKLTYKGKTKIIPNMVIDTGAAQTLISQEIAEQIGIEIEGNEQIVLSRGIGGTEVSYVKEVDEVIIGNTRIKNKKLDFTSIGFGDINGLLGLDLLMKAGGILDLKNISFSSVSA</sequence>
<dbReference type="AlphaFoldDB" id="A0A1W1VFY7"/>
<organism evidence="1 2">
    <name type="scientific">Desulfonispora thiosulfatigenes DSM 11270</name>
    <dbReference type="NCBI Taxonomy" id="656914"/>
    <lineage>
        <taxon>Bacteria</taxon>
        <taxon>Bacillati</taxon>
        <taxon>Bacillota</taxon>
        <taxon>Clostridia</taxon>
        <taxon>Eubacteriales</taxon>
        <taxon>Peptococcaceae</taxon>
        <taxon>Desulfonispora</taxon>
    </lineage>
</organism>
<dbReference type="Pfam" id="PF13650">
    <property type="entry name" value="Asp_protease_2"/>
    <property type="match status" value="1"/>
</dbReference>
<protein>
    <submittedName>
        <fullName evidence="1">Aspartyl protease</fullName>
    </submittedName>
</protein>
<keyword evidence="1" id="KW-0645">Protease</keyword>
<dbReference type="CDD" id="cd05483">
    <property type="entry name" value="retropepsin_like_bacteria"/>
    <property type="match status" value="1"/>
</dbReference>
<keyword evidence="1" id="KW-0378">Hydrolase</keyword>
<dbReference type="Proteomes" id="UP000192731">
    <property type="component" value="Unassembled WGS sequence"/>
</dbReference>
<dbReference type="InterPro" id="IPR021109">
    <property type="entry name" value="Peptidase_aspartic_dom_sf"/>
</dbReference>
<dbReference type="RefSeq" id="WP_084053573.1">
    <property type="nucleotide sequence ID" value="NZ_FWWT01000020.1"/>
</dbReference>
<dbReference type="SUPFAM" id="SSF50630">
    <property type="entry name" value="Acid proteases"/>
    <property type="match status" value="1"/>
</dbReference>
<dbReference type="EMBL" id="FWWT01000020">
    <property type="protein sequence ID" value="SMB92288.1"/>
    <property type="molecule type" value="Genomic_DNA"/>
</dbReference>
<dbReference type="InterPro" id="IPR034122">
    <property type="entry name" value="Retropepsin-like_bacterial"/>
</dbReference>
<name>A0A1W1VFY7_DESTI</name>
<proteinExistence type="predicted"/>
<dbReference type="GO" id="GO:0006508">
    <property type="term" value="P:proteolysis"/>
    <property type="evidence" value="ECO:0007669"/>
    <property type="project" value="UniProtKB-KW"/>
</dbReference>
<dbReference type="GO" id="GO:0008233">
    <property type="term" value="F:peptidase activity"/>
    <property type="evidence" value="ECO:0007669"/>
    <property type="project" value="UniProtKB-KW"/>
</dbReference>
<gene>
    <name evidence="1" type="ORF">SAMN00017405_1937</name>
</gene>
<keyword evidence="2" id="KW-1185">Reference proteome</keyword>
<dbReference type="OrthoDB" id="463626at2"/>
<accession>A0A1W1VFY7</accession>
<evidence type="ECO:0000313" key="1">
    <source>
        <dbReference type="EMBL" id="SMB92288.1"/>
    </source>
</evidence>
<reference evidence="1 2" key="1">
    <citation type="submission" date="2017-04" db="EMBL/GenBank/DDBJ databases">
        <authorList>
            <person name="Afonso C.L."/>
            <person name="Miller P.J."/>
            <person name="Scott M.A."/>
            <person name="Spackman E."/>
            <person name="Goraichik I."/>
            <person name="Dimitrov K.M."/>
            <person name="Suarez D.L."/>
            <person name="Swayne D.E."/>
        </authorList>
    </citation>
    <scope>NUCLEOTIDE SEQUENCE [LARGE SCALE GENOMIC DNA]</scope>
    <source>
        <strain evidence="1 2">DSM 11270</strain>
    </source>
</reference>
<dbReference type="Gene3D" id="2.40.70.10">
    <property type="entry name" value="Acid Proteases"/>
    <property type="match status" value="1"/>
</dbReference>
<dbReference type="STRING" id="656914.SAMN00017405_1937"/>
<evidence type="ECO:0000313" key="2">
    <source>
        <dbReference type="Proteomes" id="UP000192731"/>
    </source>
</evidence>